<comment type="caution">
    <text evidence="1">The sequence shown here is derived from an EMBL/GenBank/DDBJ whole genome shotgun (WGS) entry which is preliminary data.</text>
</comment>
<organism evidence="1 2">
    <name type="scientific">Portunus trituberculatus</name>
    <name type="common">Swimming crab</name>
    <name type="synonym">Neptunus trituberculatus</name>
    <dbReference type="NCBI Taxonomy" id="210409"/>
    <lineage>
        <taxon>Eukaryota</taxon>
        <taxon>Metazoa</taxon>
        <taxon>Ecdysozoa</taxon>
        <taxon>Arthropoda</taxon>
        <taxon>Crustacea</taxon>
        <taxon>Multicrustacea</taxon>
        <taxon>Malacostraca</taxon>
        <taxon>Eumalacostraca</taxon>
        <taxon>Eucarida</taxon>
        <taxon>Decapoda</taxon>
        <taxon>Pleocyemata</taxon>
        <taxon>Brachyura</taxon>
        <taxon>Eubrachyura</taxon>
        <taxon>Portunoidea</taxon>
        <taxon>Portunidae</taxon>
        <taxon>Portuninae</taxon>
        <taxon>Portunus</taxon>
    </lineage>
</organism>
<protein>
    <submittedName>
        <fullName evidence="1">Uncharacterized protein</fullName>
    </submittedName>
</protein>
<dbReference type="EMBL" id="VSRR010073431">
    <property type="protein sequence ID" value="MPC87073.1"/>
    <property type="molecule type" value="Genomic_DNA"/>
</dbReference>
<evidence type="ECO:0000313" key="2">
    <source>
        <dbReference type="Proteomes" id="UP000324222"/>
    </source>
</evidence>
<accession>A0A5B7IXX2</accession>
<keyword evidence="2" id="KW-1185">Reference proteome</keyword>
<gene>
    <name evidence="1" type="ORF">E2C01_081922</name>
</gene>
<reference evidence="1 2" key="1">
    <citation type="submission" date="2019-05" db="EMBL/GenBank/DDBJ databases">
        <title>Another draft genome of Portunus trituberculatus and its Hox gene families provides insights of decapod evolution.</title>
        <authorList>
            <person name="Jeong J.-H."/>
            <person name="Song I."/>
            <person name="Kim S."/>
            <person name="Choi T."/>
            <person name="Kim D."/>
            <person name="Ryu S."/>
            <person name="Kim W."/>
        </authorList>
    </citation>
    <scope>NUCLEOTIDE SEQUENCE [LARGE SCALE GENOMIC DNA]</scope>
    <source>
        <tissue evidence="1">Muscle</tissue>
    </source>
</reference>
<sequence>MSRSRSSLTWTPW</sequence>
<dbReference type="Proteomes" id="UP000324222">
    <property type="component" value="Unassembled WGS sequence"/>
</dbReference>
<proteinExistence type="predicted"/>
<name>A0A5B7IXX2_PORTR</name>
<evidence type="ECO:0000313" key="1">
    <source>
        <dbReference type="EMBL" id="MPC87073.1"/>
    </source>
</evidence>